<dbReference type="EMBL" id="CP033896">
    <property type="protein sequence ID" value="AZA14175.1"/>
    <property type="molecule type" value="Genomic_DNA"/>
</dbReference>
<evidence type="ECO:0000313" key="3">
    <source>
        <dbReference type="EMBL" id="AZA14175.1"/>
    </source>
</evidence>
<dbReference type="GO" id="GO:0042781">
    <property type="term" value="F:3'-tRNA processing endoribonuclease activity"/>
    <property type="evidence" value="ECO:0007669"/>
    <property type="project" value="TreeGrafter"/>
</dbReference>
<dbReference type="InterPro" id="IPR001279">
    <property type="entry name" value="Metallo-B-lactamas"/>
</dbReference>
<dbReference type="SUPFAM" id="SSF56281">
    <property type="entry name" value="Metallo-hydrolase/oxidoreductase"/>
    <property type="match status" value="1"/>
</dbReference>
<feature type="chain" id="PRO_5018135206" evidence="1">
    <location>
        <begin position="22"/>
        <end position="262"/>
    </location>
</feature>
<gene>
    <name evidence="3" type="ORF">CCHOA_08960</name>
</gene>
<keyword evidence="1" id="KW-0732">Signal</keyword>
<dbReference type="AlphaFoldDB" id="A0A3G6J7U2"/>
<dbReference type="Proteomes" id="UP000269019">
    <property type="component" value="Chromosome"/>
</dbReference>
<evidence type="ECO:0000256" key="1">
    <source>
        <dbReference type="SAM" id="SignalP"/>
    </source>
</evidence>
<keyword evidence="4" id="KW-1185">Reference proteome</keyword>
<dbReference type="KEGG" id="ccho:CCHOA_08960"/>
<evidence type="ECO:0000313" key="4">
    <source>
        <dbReference type="Proteomes" id="UP000269019"/>
    </source>
</evidence>
<sequence length="262" mass="27275" precursor="true">MAAMKSIILGSSGSLAGPCNAASGFLLCTDTYPGMLIDTGPGVLSALQQGNFSPGDYDVAFTHLHADHCADFPSLLVWRRYHPTAKAAQRNMLFAPGHIATRLGPLCTDEDAPADPFSDTFDLVAWQEGVPQSHGEITITPFAAVHPIEAYSLRVEAADGTVFAFSGDTAPTDRLVDCANDADVLFCEASWGPSSAGKAPAMHMSAAEAGEIATRANVGKLVLVHIPPWEDQAATLAAAQDAFSGEVVIAAPGDHITAAASR</sequence>
<evidence type="ECO:0000259" key="2">
    <source>
        <dbReference type="Pfam" id="PF12706"/>
    </source>
</evidence>
<dbReference type="PANTHER" id="PTHR46018:SF4">
    <property type="entry name" value="METALLO-HYDROLASE YHFI-RELATED"/>
    <property type="match status" value="1"/>
</dbReference>
<accession>A0A3G6J7U2</accession>
<dbReference type="PANTHER" id="PTHR46018">
    <property type="entry name" value="ZINC PHOSPHODIESTERASE ELAC PROTEIN 1"/>
    <property type="match status" value="1"/>
</dbReference>
<organism evidence="3 4">
    <name type="scientific">Corynebacterium choanae</name>
    <dbReference type="NCBI Taxonomy" id="1862358"/>
    <lineage>
        <taxon>Bacteria</taxon>
        <taxon>Bacillati</taxon>
        <taxon>Actinomycetota</taxon>
        <taxon>Actinomycetes</taxon>
        <taxon>Mycobacteriales</taxon>
        <taxon>Corynebacteriaceae</taxon>
        <taxon>Corynebacterium</taxon>
    </lineage>
</organism>
<reference evidence="3 4" key="1">
    <citation type="submission" date="2018-11" db="EMBL/GenBank/DDBJ databases">
        <authorList>
            <person name="Kleinhagauer T."/>
            <person name="Glaeser S.P."/>
            <person name="Spergser J."/>
            <person name="Ruckert C."/>
            <person name="Kaempfer P."/>
            <person name="Busse H.-J."/>
        </authorList>
    </citation>
    <scope>NUCLEOTIDE SEQUENCE [LARGE SCALE GENOMIC DNA]</scope>
    <source>
        <strain evidence="3 4">200CH</strain>
    </source>
</reference>
<dbReference type="CDD" id="cd07716">
    <property type="entry name" value="RNaseZ_short-form-like_MBL-fold"/>
    <property type="match status" value="1"/>
</dbReference>
<protein>
    <submittedName>
        <fullName evidence="3">Ribonuclease Z</fullName>
    </submittedName>
</protein>
<feature type="signal peptide" evidence="1">
    <location>
        <begin position="1"/>
        <end position="21"/>
    </location>
</feature>
<proteinExistence type="predicted"/>
<feature type="domain" description="Metallo-beta-lactamase" evidence="2">
    <location>
        <begin position="36"/>
        <end position="226"/>
    </location>
</feature>
<dbReference type="Pfam" id="PF12706">
    <property type="entry name" value="Lactamase_B_2"/>
    <property type="match status" value="1"/>
</dbReference>
<dbReference type="InterPro" id="IPR036866">
    <property type="entry name" value="RibonucZ/Hydroxyglut_hydro"/>
</dbReference>
<dbReference type="Gene3D" id="3.60.15.10">
    <property type="entry name" value="Ribonuclease Z/Hydroxyacylglutathione hydrolase-like"/>
    <property type="match status" value="1"/>
</dbReference>
<name>A0A3G6J7U2_9CORY</name>